<evidence type="ECO:0000313" key="8">
    <source>
        <dbReference type="EMBL" id="KAL0488858.1"/>
    </source>
</evidence>
<keyword evidence="4" id="KW-0804">Transcription</keyword>
<dbReference type="PANTHER" id="PTHR47338">
    <property type="entry name" value="ZN(II)2CYS6 TRANSCRIPTION FACTOR (EUROFUNG)-RELATED"/>
    <property type="match status" value="1"/>
</dbReference>
<evidence type="ECO:0000259" key="7">
    <source>
        <dbReference type="PROSITE" id="PS50048"/>
    </source>
</evidence>
<dbReference type="InterPro" id="IPR001138">
    <property type="entry name" value="Zn2Cys6_DnaBD"/>
</dbReference>
<feature type="compositionally biased region" description="Polar residues" evidence="6">
    <location>
        <begin position="115"/>
        <end position="129"/>
    </location>
</feature>
<dbReference type="InterPro" id="IPR050815">
    <property type="entry name" value="TF_fung"/>
</dbReference>
<dbReference type="Gene3D" id="4.10.240.10">
    <property type="entry name" value="Zn(2)-C6 fungal-type DNA-binding domain"/>
    <property type="match status" value="1"/>
</dbReference>
<name>A0AAW2ZIQ8_9EUKA</name>
<feature type="region of interest" description="Disordered" evidence="6">
    <location>
        <begin position="115"/>
        <end position="143"/>
    </location>
</feature>
<comment type="subcellular location">
    <subcellularLocation>
        <location evidence="1">Nucleus</location>
    </subcellularLocation>
</comment>
<dbReference type="InterPro" id="IPR036864">
    <property type="entry name" value="Zn2-C6_fun-type_DNA-bd_sf"/>
</dbReference>
<dbReference type="Proteomes" id="UP001431209">
    <property type="component" value="Unassembled WGS sequence"/>
</dbReference>
<organism evidence="8 9">
    <name type="scientific">Acrasis kona</name>
    <dbReference type="NCBI Taxonomy" id="1008807"/>
    <lineage>
        <taxon>Eukaryota</taxon>
        <taxon>Discoba</taxon>
        <taxon>Heterolobosea</taxon>
        <taxon>Tetramitia</taxon>
        <taxon>Eutetramitia</taxon>
        <taxon>Acrasidae</taxon>
        <taxon>Acrasis</taxon>
    </lineage>
</organism>
<dbReference type="GO" id="GO:0008270">
    <property type="term" value="F:zinc ion binding"/>
    <property type="evidence" value="ECO:0007669"/>
    <property type="project" value="InterPro"/>
</dbReference>
<feature type="compositionally biased region" description="Basic and acidic residues" evidence="6">
    <location>
        <begin position="55"/>
        <end position="81"/>
    </location>
</feature>
<dbReference type="SUPFAM" id="SSF57701">
    <property type="entry name" value="Zn2/Cys6 DNA-binding domain"/>
    <property type="match status" value="1"/>
</dbReference>
<evidence type="ECO:0000256" key="5">
    <source>
        <dbReference type="ARBA" id="ARBA00023242"/>
    </source>
</evidence>
<accession>A0AAW2ZIQ8</accession>
<evidence type="ECO:0000313" key="9">
    <source>
        <dbReference type="Proteomes" id="UP001431209"/>
    </source>
</evidence>
<feature type="region of interest" description="Disordered" evidence="6">
    <location>
        <begin position="1"/>
        <end position="21"/>
    </location>
</feature>
<evidence type="ECO:0000256" key="2">
    <source>
        <dbReference type="ARBA" id="ARBA00022723"/>
    </source>
</evidence>
<dbReference type="SMART" id="SM00066">
    <property type="entry name" value="GAL4"/>
    <property type="match status" value="1"/>
</dbReference>
<evidence type="ECO:0000256" key="4">
    <source>
        <dbReference type="ARBA" id="ARBA00023163"/>
    </source>
</evidence>
<protein>
    <submittedName>
        <fullName evidence="8">Oleate-activated transcription factor</fullName>
    </submittedName>
</protein>
<comment type="caution">
    <text evidence="8">The sequence shown here is derived from an EMBL/GenBank/DDBJ whole genome shotgun (WGS) entry which is preliminary data.</text>
</comment>
<evidence type="ECO:0000256" key="6">
    <source>
        <dbReference type="SAM" id="MobiDB-lite"/>
    </source>
</evidence>
<sequence length="694" mass="78713">MSSGFDITKANGPPSPIDESNMAPHACSNCKHGHRKCDRKLPTCGYCAEKRKTCSFDEPPQKRGPKKRDIKDKNNRYRPYEMGKMPTVADPLNNNNTNNNNYQFHFHHQMPPNQSMSAGPLPVTNQNLYSPGGGNNNNNNNNNNVVINKNYPPFGDLTSPLQQIKYEQSAAATNGVNQQHNNILPSMPVLTSYKQYASPNGYSTSPNTTLSSPTKSISREPSPKFSLNGSSSGMGKLPPVSAMHQLPTVPPQLTIKQLQQQFESLYLHTPVVDRPKAESVLSYLNCEGKDPLYPAPTNEDLALVYAQQCRFYKRYHQPELARKCFNKSREFTATSYDRVLISFELVATYAYLGIYLVEEAEFSVAQFYLNNVESYLKKEDRMPPNLPVRDARWHVLRDKYIFAMYQIGVHYVRGYDLSFMMKALIYVHFLGKRYKSTLLDSETTEHRDVTGLLTIIEQDMENNTEKFRITDELIMNITNRCQNIFSSMDMRPEEDHYNKITMALIMAQGLKLQTLQRQGHHLLNEALETADYITALTSSATFSFCLFIVTQAVGLAMITYMQNIEQGLSDQNVLMEQLRKCVRAMHNMSNKYKLAPLRYGQFLSQVENILKIFDDRKSIDLNAPVVLSKSDFRVDSYFVSKLVGCDVQDSGPYHGLDLDSLINNFLENDPTTKGSVASHIQQSGGNRADQVLFI</sequence>
<keyword evidence="3" id="KW-0805">Transcription regulation</keyword>
<gene>
    <name evidence="8" type="ORF">AKO1_013132</name>
</gene>
<feature type="region of interest" description="Disordered" evidence="6">
    <location>
        <begin position="55"/>
        <end position="93"/>
    </location>
</feature>
<feature type="domain" description="Zn(2)-C6 fungal-type" evidence="7">
    <location>
        <begin position="26"/>
        <end position="56"/>
    </location>
</feature>
<keyword evidence="5" id="KW-0539">Nucleus</keyword>
<keyword evidence="2" id="KW-0479">Metal-binding</keyword>
<dbReference type="PANTHER" id="PTHR47338:SF5">
    <property type="entry name" value="ZN(II)2CYS6 TRANSCRIPTION FACTOR (EUROFUNG)"/>
    <property type="match status" value="1"/>
</dbReference>
<dbReference type="AlphaFoldDB" id="A0AAW2ZIQ8"/>
<dbReference type="CDD" id="cd00067">
    <property type="entry name" value="GAL4"/>
    <property type="match status" value="1"/>
</dbReference>
<feature type="compositionally biased region" description="Low complexity" evidence="6">
    <location>
        <begin position="203"/>
        <end position="216"/>
    </location>
</feature>
<proteinExistence type="predicted"/>
<keyword evidence="9" id="KW-1185">Reference proteome</keyword>
<reference evidence="8 9" key="1">
    <citation type="submission" date="2024-03" db="EMBL/GenBank/DDBJ databases">
        <title>The Acrasis kona genome and developmental transcriptomes reveal deep origins of eukaryotic multicellular pathways.</title>
        <authorList>
            <person name="Sheikh S."/>
            <person name="Fu C.-J."/>
            <person name="Brown M.W."/>
            <person name="Baldauf S.L."/>
        </authorList>
    </citation>
    <scope>NUCLEOTIDE SEQUENCE [LARGE SCALE GENOMIC DNA]</scope>
    <source>
        <strain evidence="8 9">ATCC MYA-3509</strain>
    </source>
</reference>
<dbReference type="PROSITE" id="PS50048">
    <property type="entry name" value="ZN2_CY6_FUNGAL_2"/>
    <property type="match status" value="1"/>
</dbReference>
<feature type="region of interest" description="Disordered" evidence="6">
    <location>
        <begin position="200"/>
        <end position="231"/>
    </location>
</feature>
<dbReference type="GO" id="GO:0005634">
    <property type="term" value="C:nucleus"/>
    <property type="evidence" value="ECO:0007669"/>
    <property type="project" value="UniProtKB-SubCell"/>
</dbReference>
<dbReference type="PROSITE" id="PS00463">
    <property type="entry name" value="ZN2_CY6_FUNGAL_1"/>
    <property type="match status" value="1"/>
</dbReference>
<evidence type="ECO:0000256" key="1">
    <source>
        <dbReference type="ARBA" id="ARBA00004123"/>
    </source>
</evidence>
<dbReference type="Pfam" id="PF00172">
    <property type="entry name" value="Zn_clus"/>
    <property type="match status" value="1"/>
</dbReference>
<dbReference type="EMBL" id="JAOPGA020001482">
    <property type="protein sequence ID" value="KAL0488858.1"/>
    <property type="molecule type" value="Genomic_DNA"/>
</dbReference>
<evidence type="ECO:0000256" key="3">
    <source>
        <dbReference type="ARBA" id="ARBA00023015"/>
    </source>
</evidence>
<dbReference type="GO" id="GO:0000981">
    <property type="term" value="F:DNA-binding transcription factor activity, RNA polymerase II-specific"/>
    <property type="evidence" value="ECO:0007669"/>
    <property type="project" value="InterPro"/>
</dbReference>